<dbReference type="AlphaFoldDB" id="M1NM39"/>
<keyword evidence="13 26" id="KW-0418">Kinase</keyword>
<dbReference type="GO" id="GO:0004789">
    <property type="term" value="F:thiamine-phosphate diphosphorylase activity"/>
    <property type="evidence" value="ECO:0007669"/>
    <property type="project" value="UniProtKB-EC"/>
</dbReference>
<dbReference type="InterPro" id="IPR004399">
    <property type="entry name" value="HMP/HMP-P_kinase_dom"/>
</dbReference>
<comment type="function">
    <text evidence="5">Catalyzes the phosphorylation of hydroxymethylpyrimidine phosphate (HMP-P) to HMP-PP, and of HMP to HMP-P.</text>
</comment>
<evidence type="ECO:0000256" key="20">
    <source>
        <dbReference type="ARBA" id="ARBA00061283"/>
    </source>
</evidence>
<evidence type="ECO:0000256" key="12">
    <source>
        <dbReference type="ARBA" id="ARBA00022741"/>
    </source>
</evidence>
<dbReference type="Pfam" id="PF03070">
    <property type="entry name" value="TENA_THI-4"/>
    <property type="match status" value="1"/>
</dbReference>
<dbReference type="HOGENOM" id="CLU_020520_2_0_11"/>
<sequence>MAVPRVLSIAGTDPTGGAGIQADLKSIGAAGGFGMSVVTSLVAQNTHGVRSVHTPPLQFLTEQLESVFDDVTVDAVKIGMLGDARTVALISRWLEEHPVPVVVLDPVMIATSGDRLLAEDAEIAVRDLATRADVVTPNLRELGVLVGQPMATDLDEALRQAAGFAATHSTTVIVKGGHLTGPQADNAVVTPDGTIHHVASPRVDTPHTHGTGCSLSSALATRLAAGEPVDKALAWSTRWLHEAIRHAAELNVGTGTGPVDHFHRDRRLAAAASTRAWEHLARPALDGSGPGQLVAPSPTPSPRARIAPAGPYTAALWEATGGLWAEIMDLPFIRGLRDGTLPEEDFNFYLAQDAAYLNRYSRAQAHLSTIAPDAEAQVDWARGATDCIVAEKELHNSWLAHRDLPETGTSPVTLAYTDFLVASCHINPYVVGTATVLPCYWLYAEIGLELAAHNHAGHPYRAWLDMYSSQEFLDGTRRAIARVEQGLVGATVVERVQAAEAYLSACVHEREFFAQADRAW</sequence>
<dbReference type="InterPro" id="IPR029056">
    <property type="entry name" value="Ribokinase-like"/>
</dbReference>
<evidence type="ECO:0000256" key="3">
    <source>
        <dbReference type="ARBA" id="ARBA00001946"/>
    </source>
</evidence>
<keyword evidence="15" id="KW-0784">Thiamine biosynthesis</keyword>
<feature type="domain" description="Pyridoxamine kinase/Phosphomethylpyrimidine kinase" evidence="25">
    <location>
        <begin position="13"/>
        <end position="260"/>
    </location>
</feature>
<comment type="pathway">
    <text evidence="6">Cofactor biosynthesis; thiamine diphosphate biosynthesis; 4-amino-2-methyl-5-diphosphomethylpyrimidine from 5-amino-1-(5-phospho-D-ribosyl)imidazole: step 3/3.</text>
</comment>
<evidence type="ECO:0000256" key="22">
    <source>
        <dbReference type="ARBA" id="ARBA00061559"/>
    </source>
</evidence>
<dbReference type="GO" id="GO:0005524">
    <property type="term" value="F:ATP binding"/>
    <property type="evidence" value="ECO:0007669"/>
    <property type="project" value="UniProtKB-KW"/>
</dbReference>
<comment type="cofactor">
    <cofactor evidence="3">
        <name>Mg(2+)</name>
        <dbReference type="ChEBI" id="CHEBI:18420"/>
    </cofactor>
</comment>
<evidence type="ECO:0000256" key="16">
    <source>
        <dbReference type="ARBA" id="ARBA00023268"/>
    </source>
</evidence>
<dbReference type="NCBIfam" id="NF011301">
    <property type="entry name" value="PRK14713.1"/>
    <property type="match status" value="1"/>
</dbReference>
<feature type="domain" description="Thiaminase-2/PQQC" evidence="24">
    <location>
        <begin position="322"/>
        <end position="515"/>
    </location>
</feature>
<comment type="function">
    <text evidence="4">Condenses 4-methyl-5-(beta-hydroxyethyl)thiazole monophosphate (THZ-P) and 2-methyl-4-amino-5-hydroxymethyl pyrimidine pyrophosphate (HMP-PP) to form thiamine monophosphate (TMP).</text>
</comment>
<dbReference type="EMBL" id="CP003697">
    <property type="protein sequence ID" value="AGF72438.1"/>
    <property type="molecule type" value="Genomic_DNA"/>
</dbReference>
<dbReference type="CDD" id="cd01169">
    <property type="entry name" value="HMPP_kinase"/>
    <property type="match status" value="1"/>
</dbReference>
<dbReference type="Pfam" id="PF08543">
    <property type="entry name" value="Phos_pyr_kin"/>
    <property type="match status" value="1"/>
</dbReference>
<dbReference type="SUPFAM" id="SSF53613">
    <property type="entry name" value="Ribokinase-like"/>
    <property type="match status" value="1"/>
</dbReference>
<dbReference type="eggNOG" id="COG0819">
    <property type="taxonomic scope" value="Bacteria"/>
</dbReference>
<evidence type="ECO:0000256" key="23">
    <source>
        <dbReference type="ARBA" id="ARBA00067202"/>
    </source>
</evidence>
<proteinExistence type="inferred from homology"/>
<dbReference type="CDD" id="cd19365">
    <property type="entry name" value="TenA_C-like"/>
    <property type="match status" value="1"/>
</dbReference>
<comment type="catalytic activity">
    <reaction evidence="2">
        <text>4-amino-2-methyl-5-(phosphooxymethyl)pyrimidine + ATP = 4-amino-2-methyl-5-(diphosphooxymethyl)pyrimidine + ADP</text>
        <dbReference type="Rhea" id="RHEA:19893"/>
        <dbReference type="ChEBI" id="CHEBI:30616"/>
        <dbReference type="ChEBI" id="CHEBI:57841"/>
        <dbReference type="ChEBI" id="CHEBI:58354"/>
        <dbReference type="ChEBI" id="CHEBI:456216"/>
        <dbReference type="EC" id="2.7.4.7"/>
    </reaction>
</comment>
<dbReference type="PATRIC" id="fig|1121362.3.peg.1449"/>
<evidence type="ECO:0000256" key="5">
    <source>
        <dbReference type="ARBA" id="ARBA00003848"/>
    </source>
</evidence>
<keyword evidence="16" id="KW-0511">Multifunctional enzyme</keyword>
<dbReference type="GO" id="GO:0005829">
    <property type="term" value="C:cytosol"/>
    <property type="evidence" value="ECO:0007669"/>
    <property type="project" value="TreeGrafter"/>
</dbReference>
<comment type="pathway">
    <text evidence="7">Cofactor biosynthesis; thiamine diphosphate biosynthesis; thiamine phosphate from 4-amino-2-methyl-5-diphosphomethylpyrimidine and 4-methyl-5-(2-phosphoethyl)-thiazole: step 1/1.</text>
</comment>
<dbReference type="UniPathway" id="UPA00060">
    <property type="reaction ID" value="UER00138"/>
</dbReference>
<evidence type="ECO:0000256" key="10">
    <source>
        <dbReference type="ARBA" id="ARBA00012963"/>
    </source>
</evidence>
<evidence type="ECO:0000256" key="6">
    <source>
        <dbReference type="ARBA" id="ARBA00004769"/>
    </source>
</evidence>
<dbReference type="GO" id="GO:0009228">
    <property type="term" value="P:thiamine biosynthetic process"/>
    <property type="evidence" value="ECO:0007669"/>
    <property type="project" value="UniProtKB-KW"/>
</dbReference>
<dbReference type="InterPro" id="IPR013749">
    <property type="entry name" value="PM/HMP-P_kinase-1"/>
</dbReference>
<evidence type="ECO:0000313" key="26">
    <source>
        <dbReference type="EMBL" id="AGF72438.1"/>
    </source>
</evidence>
<dbReference type="eggNOG" id="COG0351">
    <property type="taxonomic scope" value="Bacteria"/>
</dbReference>
<comment type="similarity">
    <text evidence="22">In the C-terminal section; belongs to the thiaminase-2 family.</text>
</comment>
<evidence type="ECO:0000256" key="9">
    <source>
        <dbReference type="ARBA" id="ARBA00012830"/>
    </source>
</evidence>
<evidence type="ECO:0000256" key="2">
    <source>
        <dbReference type="ARBA" id="ARBA00000565"/>
    </source>
</evidence>
<dbReference type="STRING" id="1121362.A605_07180"/>
<evidence type="ECO:0000259" key="24">
    <source>
        <dbReference type="Pfam" id="PF03070"/>
    </source>
</evidence>
<evidence type="ECO:0000256" key="19">
    <source>
        <dbReference type="ARBA" id="ARBA00047883"/>
    </source>
</evidence>
<comment type="catalytic activity">
    <reaction evidence="1">
        <text>4-amino-5-hydroxymethyl-2-methylpyrimidine + ATP = 4-amino-2-methyl-5-(phosphooxymethyl)pyrimidine + ADP + H(+)</text>
        <dbReference type="Rhea" id="RHEA:23096"/>
        <dbReference type="ChEBI" id="CHEBI:15378"/>
        <dbReference type="ChEBI" id="CHEBI:16892"/>
        <dbReference type="ChEBI" id="CHEBI:30616"/>
        <dbReference type="ChEBI" id="CHEBI:58354"/>
        <dbReference type="ChEBI" id="CHEBI:456216"/>
        <dbReference type="EC" id="2.7.1.49"/>
    </reaction>
</comment>
<dbReference type="KEGG" id="chn:A605_07180"/>
<evidence type="ECO:0000256" key="4">
    <source>
        <dbReference type="ARBA" id="ARBA00003814"/>
    </source>
</evidence>
<evidence type="ECO:0000256" key="11">
    <source>
        <dbReference type="ARBA" id="ARBA00022679"/>
    </source>
</evidence>
<dbReference type="InterPro" id="IPR004305">
    <property type="entry name" value="Thiaminase-2/PQQC"/>
</dbReference>
<evidence type="ECO:0000256" key="14">
    <source>
        <dbReference type="ARBA" id="ARBA00022840"/>
    </source>
</evidence>
<keyword evidence="27" id="KW-1185">Reference proteome</keyword>
<comment type="similarity">
    <text evidence="20">In the N-terminal section; belongs to the thiamine-phosphate synthase family.</text>
</comment>
<dbReference type="EC" id="2.5.1.3" evidence="9"/>
<comment type="catalytic activity">
    <reaction evidence="19">
        <text>2-[(2R,5Z)-2-carboxy-4-methylthiazol-5(2H)-ylidene]ethyl phosphate + 4-amino-2-methyl-5-(diphosphooxymethyl)pyrimidine + 2 H(+) = thiamine phosphate + CO2 + diphosphate</text>
        <dbReference type="Rhea" id="RHEA:47844"/>
        <dbReference type="ChEBI" id="CHEBI:15378"/>
        <dbReference type="ChEBI" id="CHEBI:16526"/>
        <dbReference type="ChEBI" id="CHEBI:33019"/>
        <dbReference type="ChEBI" id="CHEBI:37575"/>
        <dbReference type="ChEBI" id="CHEBI:57841"/>
        <dbReference type="ChEBI" id="CHEBI:62899"/>
        <dbReference type="EC" id="2.5.1.3"/>
    </reaction>
</comment>
<name>M1NM39_9CORY</name>
<comment type="catalytic activity">
    <reaction evidence="17">
        <text>4-methyl-5-(2-phosphooxyethyl)-thiazole + 4-amino-2-methyl-5-(diphosphooxymethyl)pyrimidine + H(+) = thiamine phosphate + diphosphate</text>
        <dbReference type="Rhea" id="RHEA:22328"/>
        <dbReference type="ChEBI" id="CHEBI:15378"/>
        <dbReference type="ChEBI" id="CHEBI:33019"/>
        <dbReference type="ChEBI" id="CHEBI:37575"/>
        <dbReference type="ChEBI" id="CHEBI:57841"/>
        <dbReference type="ChEBI" id="CHEBI:58296"/>
        <dbReference type="EC" id="2.5.1.3"/>
    </reaction>
</comment>
<protein>
    <recommendedName>
        <fullName evidence="23">Thiamine biosynthesis multifunctional protein ThiED</fullName>
        <ecNumber evidence="9">2.5.1.3</ecNumber>
        <ecNumber evidence="8">2.7.1.49</ecNumber>
        <ecNumber evidence="10">2.7.4.7</ecNumber>
    </recommendedName>
</protein>
<dbReference type="Gene3D" id="3.40.1190.20">
    <property type="match status" value="1"/>
</dbReference>
<evidence type="ECO:0000256" key="17">
    <source>
        <dbReference type="ARBA" id="ARBA00047334"/>
    </source>
</evidence>
<evidence type="ECO:0000256" key="8">
    <source>
        <dbReference type="ARBA" id="ARBA00012135"/>
    </source>
</evidence>
<dbReference type="GO" id="GO:0008972">
    <property type="term" value="F:phosphomethylpyrimidine kinase activity"/>
    <property type="evidence" value="ECO:0007669"/>
    <property type="project" value="UniProtKB-EC"/>
</dbReference>
<dbReference type="EC" id="2.7.1.49" evidence="8"/>
<dbReference type="FunFam" id="3.40.1190.20:FF:000003">
    <property type="entry name" value="Phosphomethylpyrimidine kinase ThiD"/>
    <property type="match status" value="1"/>
</dbReference>
<keyword evidence="12" id="KW-0547">Nucleotide-binding</keyword>
<dbReference type="EC" id="2.7.4.7" evidence="10"/>
<dbReference type="SUPFAM" id="SSF48613">
    <property type="entry name" value="Heme oxygenase-like"/>
    <property type="match status" value="1"/>
</dbReference>
<evidence type="ECO:0000256" key="1">
    <source>
        <dbReference type="ARBA" id="ARBA00000151"/>
    </source>
</evidence>
<dbReference type="PANTHER" id="PTHR20858:SF17">
    <property type="entry name" value="HYDROXYMETHYLPYRIMIDINE_PHOSPHOMETHYLPYRIMIDINE KINASE THI20-RELATED"/>
    <property type="match status" value="1"/>
</dbReference>
<dbReference type="GO" id="GO:0008902">
    <property type="term" value="F:hydroxymethylpyrimidine kinase activity"/>
    <property type="evidence" value="ECO:0007669"/>
    <property type="project" value="UniProtKB-EC"/>
</dbReference>
<dbReference type="NCBIfam" id="TIGR00097">
    <property type="entry name" value="HMP-P_kinase"/>
    <property type="match status" value="1"/>
</dbReference>
<evidence type="ECO:0000259" key="25">
    <source>
        <dbReference type="Pfam" id="PF08543"/>
    </source>
</evidence>
<evidence type="ECO:0000256" key="13">
    <source>
        <dbReference type="ARBA" id="ARBA00022777"/>
    </source>
</evidence>
<dbReference type="PANTHER" id="PTHR20858">
    <property type="entry name" value="PHOSPHOMETHYLPYRIMIDINE KINASE"/>
    <property type="match status" value="1"/>
</dbReference>
<evidence type="ECO:0000256" key="15">
    <source>
        <dbReference type="ARBA" id="ARBA00022977"/>
    </source>
</evidence>
<dbReference type="NCBIfam" id="NF007070">
    <property type="entry name" value="PRK09517.1"/>
    <property type="match status" value="1"/>
</dbReference>
<evidence type="ECO:0000256" key="21">
    <source>
        <dbReference type="ARBA" id="ARBA00061288"/>
    </source>
</evidence>
<accession>M1NM39</accession>
<dbReference type="Gene3D" id="1.20.910.10">
    <property type="entry name" value="Heme oxygenase-like"/>
    <property type="match status" value="1"/>
</dbReference>
<evidence type="ECO:0000256" key="7">
    <source>
        <dbReference type="ARBA" id="ARBA00005165"/>
    </source>
</evidence>
<reference evidence="26 27" key="1">
    <citation type="journal article" date="2012" name="Stand. Genomic Sci.">
        <title>Genome sequence of the halotolerant bacterium Corynebacterium halotolerans type strain YIM 70093(T) (= DSM 44683(T)).</title>
        <authorList>
            <person name="Ruckert C."/>
            <person name="Albersmeier A."/>
            <person name="Al-Dilaimi A."/>
            <person name="Niehaus K."/>
            <person name="Szczepanowski R."/>
            <person name="Kalinowski J."/>
        </authorList>
    </citation>
    <scope>NUCLEOTIDE SEQUENCE [LARGE SCALE GENOMIC DNA]</scope>
    <source>
        <strain evidence="26">YIM 70093</strain>
    </source>
</reference>
<dbReference type="GO" id="GO:0009229">
    <property type="term" value="P:thiamine diphosphate biosynthetic process"/>
    <property type="evidence" value="ECO:0007669"/>
    <property type="project" value="UniProtKB-UniPathway"/>
</dbReference>
<keyword evidence="11 26" id="KW-0808">Transferase</keyword>
<evidence type="ECO:0000256" key="18">
    <source>
        <dbReference type="ARBA" id="ARBA00047851"/>
    </source>
</evidence>
<comment type="catalytic activity">
    <reaction evidence="18">
        <text>2-(2-carboxy-4-methylthiazol-5-yl)ethyl phosphate + 4-amino-2-methyl-5-(diphosphooxymethyl)pyrimidine + 2 H(+) = thiamine phosphate + CO2 + diphosphate</text>
        <dbReference type="Rhea" id="RHEA:47848"/>
        <dbReference type="ChEBI" id="CHEBI:15378"/>
        <dbReference type="ChEBI" id="CHEBI:16526"/>
        <dbReference type="ChEBI" id="CHEBI:33019"/>
        <dbReference type="ChEBI" id="CHEBI:37575"/>
        <dbReference type="ChEBI" id="CHEBI:57841"/>
        <dbReference type="ChEBI" id="CHEBI:62890"/>
        <dbReference type="EC" id="2.5.1.3"/>
    </reaction>
</comment>
<keyword evidence="14" id="KW-0067">ATP-binding</keyword>
<evidence type="ECO:0000313" key="27">
    <source>
        <dbReference type="Proteomes" id="UP000011723"/>
    </source>
</evidence>
<dbReference type="Proteomes" id="UP000011723">
    <property type="component" value="Chromosome"/>
</dbReference>
<organism evidence="26 27">
    <name type="scientific">Corynebacterium halotolerans YIM 70093 = DSM 44683</name>
    <dbReference type="NCBI Taxonomy" id="1121362"/>
    <lineage>
        <taxon>Bacteria</taxon>
        <taxon>Bacillati</taxon>
        <taxon>Actinomycetota</taxon>
        <taxon>Actinomycetes</taxon>
        <taxon>Mycobacteriales</taxon>
        <taxon>Corynebacteriaceae</taxon>
        <taxon>Corynebacterium</taxon>
    </lineage>
</organism>
<dbReference type="InterPro" id="IPR016084">
    <property type="entry name" value="Haem_Oase-like_multi-hlx"/>
</dbReference>
<gene>
    <name evidence="26" type="ORF">A605_07180</name>
</gene>
<comment type="similarity">
    <text evidence="21">In the central section; belongs to the ThiD family.</text>
</comment>